<protein>
    <submittedName>
        <fullName evidence="1">Uncharacterized protein</fullName>
    </submittedName>
</protein>
<comment type="caution">
    <text evidence="1">The sequence shown here is derived from an EMBL/GenBank/DDBJ whole genome shotgun (WGS) entry which is preliminary data.</text>
</comment>
<name>A0A811TEJ3_9EURY</name>
<evidence type="ECO:0000313" key="1">
    <source>
        <dbReference type="EMBL" id="CAD6494872.1"/>
    </source>
</evidence>
<dbReference type="AlphaFoldDB" id="A0A811TEJ3"/>
<dbReference type="Proteomes" id="UP000612009">
    <property type="component" value="Unassembled WGS sequence"/>
</dbReference>
<sequence>MIVNFSVTHIESKTYMLQEEFRKYRNININYDINLRNPSMSAMQTPFGKSATIKVEYALSINYLNPSIGQIRFEGSANYYTKEDMDDIKKQWDSGSAPIEVQNEIANTTVLNLAPLAISISKSMGLPPAIPIPTINFEKHKQKQTEAPSNYYV</sequence>
<proteinExistence type="predicted"/>
<gene>
    <name evidence="1" type="ORF">LAKADJCE_00981</name>
</gene>
<dbReference type="EMBL" id="CAJHIR010000092">
    <property type="protein sequence ID" value="CAD6494872.1"/>
    <property type="molecule type" value="Genomic_DNA"/>
</dbReference>
<reference evidence="1" key="1">
    <citation type="submission" date="2020-10" db="EMBL/GenBank/DDBJ databases">
        <authorList>
            <person name="Hahn C.J."/>
            <person name="Laso-Perez R."/>
            <person name="Vulcano F."/>
            <person name="Vaziourakis K.-M."/>
            <person name="Stokke R."/>
            <person name="Steen I.H."/>
            <person name="Teske A."/>
            <person name="Boetius A."/>
            <person name="Liebeke M."/>
            <person name="Amann R."/>
            <person name="Knittel K."/>
        </authorList>
    </citation>
    <scope>NUCLEOTIDE SEQUENCE</scope>
    <source>
        <strain evidence="1">Gfbio:e3339647-f889-4370-9287-4fb5cb688e4c:AG392J18_GoMArc1</strain>
    </source>
</reference>
<evidence type="ECO:0000313" key="2">
    <source>
        <dbReference type="Proteomes" id="UP000612009"/>
    </source>
</evidence>
<organism evidence="1 2">
    <name type="scientific">Candidatus Argoarchaeum ethanivorans</name>
    <dbReference type="NCBI Taxonomy" id="2608793"/>
    <lineage>
        <taxon>Archaea</taxon>
        <taxon>Methanobacteriati</taxon>
        <taxon>Methanobacteriota</taxon>
        <taxon>Stenosarchaea group</taxon>
        <taxon>Methanomicrobia</taxon>
        <taxon>Methanosarcinales</taxon>
        <taxon>Methanosarcinales incertae sedis</taxon>
        <taxon>GOM Arc I cluster</taxon>
        <taxon>Candidatus Argoarchaeum</taxon>
    </lineage>
</organism>
<accession>A0A811TEJ3</accession>